<dbReference type="AlphaFoldDB" id="A0A1Z3N4M3"/>
<dbReference type="OrthoDB" id="5293711at2"/>
<sequence>MNRLLVLAMLLFPALSWAHNCQEFLTSDWPADEGYACEVTKPDLAKLQMHKVEVCIGSVPYRDGQRYAKAELKYIPLSQYENIYNRSEGLHTKFLNSTYIHAWAGEEMQESPEFLTMKALEEGSTLTYTPDVLNQLQLDKRSLQARLTVQSREAALIFQNEWKKIWDLRLKCQRVF</sequence>
<feature type="chain" id="PRO_5013187469" evidence="1">
    <location>
        <begin position="19"/>
        <end position="176"/>
    </location>
</feature>
<gene>
    <name evidence="2" type="ORF">B9G79_01985</name>
</gene>
<evidence type="ECO:0000313" key="3">
    <source>
        <dbReference type="Proteomes" id="UP000197003"/>
    </source>
</evidence>
<organism evidence="2 3">
    <name type="scientific">Bdellovibrio bacteriovorus</name>
    <dbReference type="NCBI Taxonomy" id="959"/>
    <lineage>
        <taxon>Bacteria</taxon>
        <taxon>Pseudomonadati</taxon>
        <taxon>Bdellovibrionota</taxon>
        <taxon>Bdellovibrionia</taxon>
        <taxon>Bdellovibrionales</taxon>
        <taxon>Pseudobdellovibrionaceae</taxon>
        <taxon>Bdellovibrio</taxon>
    </lineage>
</organism>
<dbReference type="RefSeq" id="WP_088564062.1">
    <property type="nucleotide sequence ID" value="NZ_CP020946.1"/>
</dbReference>
<feature type="signal peptide" evidence="1">
    <location>
        <begin position="1"/>
        <end position="18"/>
    </location>
</feature>
<dbReference type="Proteomes" id="UP000197003">
    <property type="component" value="Chromosome"/>
</dbReference>
<protein>
    <submittedName>
        <fullName evidence="2">Uncharacterized protein</fullName>
    </submittedName>
</protein>
<keyword evidence="1" id="KW-0732">Signal</keyword>
<name>A0A1Z3N4M3_BDEBC</name>
<proteinExistence type="predicted"/>
<evidence type="ECO:0000313" key="2">
    <source>
        <dbReference type="EMBL" id="ASD62418.1"/>
    </source>
</evidence>
<evidence type="ECO:0000256" key="1">
    <source>
        <dbReference type="SAM" id="SignalP"/>
    </source>
</evidence>
<dbReference type="EMBL" id="CP020946">
    <property type="protein sequence ID" value="ASD62418.1"/>
    <property type="molecule type" value="Genomic_DNA"/>
</dbReference>
<reference evidence="2 3" key="1">
    <citation type="submission" date="2017-04" db="EMBL/GenBank/DDBJ databases">
        <title>Whole genome sequence of Bdellovibrio bacteriovorus strain SSB218315.</title>
        <authorList>
            <person name="Oyedara O."/>
            <person name="Rodriguez-Perez M.A."/>
        </authorList>
    </citation>
    <scope>NUCLEOTIDE SEQUENCE [LARGE SCALE GENOMIC DNA]</scope>
    <source>
        <strain evidence="2 3">SSB218315</strain>
    </source>
</reference>
<accession>A0A1Z3N4M3</accession>